<evidence type="ECO:0000256" key="3">
    <source>
        <dbReference type="ARBA" id="ARBA00023155"/>
    </source>
</evidence>
<keyword evidence="2 5" id="KW-0238">DNA-binding</keyword>
<proteinExistence type="predicted"/>
<name>A0A8C4ND61_EPTBU</name>
<dbReference type="PROSITE" id="PS00027">
    <property type="entry name" value="HOMEOBOX_1"/>
    <property type="match status" value="1"/>
</dbReference>
<dbReference type="InterPro" id="IPR017970">
    <property type="entry name" value="Homeobox_CS"/>
</dbReference>
<keyword evidence="10" id="KW-1185">Reference proteome</keyword>
<dbReference type="GO" id="GO:0000981">
    <property type="term" value="F:DNA-binding transcription factor activity, RNA polymerase II-specific"/>
    <property type="evidence" value="ECO:0007669"/>
    <property type="project" value="InterPro"/>
</dbReference>
<dbReference type="GO" id="GO:0005634">
    <property type="term" value="C:nucleus"/>
    <property type="evidence" value="ECO:0007669"/>
    <property type="project" value="UniProtKB-SubCell"/>
</dbReference>
<dbReference type="Pfam" id="PF00046">
    <property type="entry name" value="Homeodomain"/>
    <property type="match status" value="1"/>
</dbReference>
<evidence type="ECO:0000256" key="5">
    <source>
        <dbReference type="PROSITE-ProRule" id="PRU00108"/>
    </source>
</evidence>
<feature type="DNA-binding region" description="Homeobox" evidence="5">
    <location>
        <begin position="17"/>
        <end position="76"/>
    </location>
</feature>
<evidence type="ECO:0000313" key="10">
    <source>
        <dbReference type="Proteomes" id="UP000694388"/>
    </source>
</evidence>
<dbReference type="GeneTree" id="ENSGT00940000156200"/>
<evidence type="ECO:0000256" key="6">
    <source>
        <dbReference type="RuleBase" id="RU000682"/>
    </source>
</evidence>
<reference evidence="9" key="2">
    <citation type="submission" date="2025-09" db="UniProtKB">
        <authorList>
            <consortium name="Ensembl"/>
        </authorList>
    </citation>
    <scope>IDENTIFICATION</scope>
</reference>
<dbReference type="PANTHER" id="PTHR24208">
    <property type="entry name" value="LIM/HOMEOBOX PROTEIN LHX"/>
    <property type="match status" value="1"/>
</dbReference>
<feature type="domain" description="Homeobox" evidence="8">
    <location>
        <begin position="15"/>
        <end position="75"/>
    </location>
</feature>
<evidence type="ECO:0000256" key="4">
    <source>
        <dbReference type="ARBA" id="ARBA00023242"/>
    </source>
</evidence>
<dbReference type="InterPro" id="IPR001356">
    <property type="entry name" value="HD"/>
</dbReference>
<dbReference type="InterPro" id="IPR009057">
    <property type="entry name" value="Homeodomain-like_sf"/>
</dbReference>
<dbReference type="GO" id="GO:0021884">
    <property type="term" value="P:forebrain neuron development"/>
    <property type="evidence" value="ECO:0007669"/>
    <property type="project" value="TreeGrafter"/>
</dbReference>
<evidence type="ECO:0000256" key="2">
    <source>
        <dbReference type="ARBA" id="ARBA00023125"/>
    </source>
</evidence>
<reference evidence="9" key="1">
    <citation type="submission" date="2025-08" db="UniProtKB">
        <authorList>
            <consortium name="Ensembl"/>
        </authorList>
    </citation>
    <scope>IDENTIFICATION</scope>
</reference>
<comment type="subcellular location">
    <subcellularLocation>
        <location evidence="1 5 6">Nucleus</location>
    </subcellularLocation>
</comment>
<dbReference type="PROSITE" id="PS50071">
    <property type="entry name" value="HOMEOBOX_2"/>
    <property type="match status" value="1"/>
</dbReference>
<organism evidence="9 10">
    <name type="scientific">Eptatretus burgeri</name>
    <name type="common">Inshore hagfish</name>
    <dbReference type="NCBI Taxonomy" id="7764"/>
    <lineage>
        <taxon>Eukaryota</taxon>
        <taxon>Metazoa</taxon>
        <taxon>Chordata</taxon>
        <taxon>Craniata</taxon>
        <taxon>Vertebrata</taxon>
        <taxon>Cyclostomata</taxon>
        <taxon>Myxini</taxon>
        <taxon>Myxiniformes</taxon>
        <taxon>Myxinidae</taxon>
        <taxon>Eptatretinae</taxon>
        <taxon>Eptatretus</taxon>
    </lineage>
</organism>
<keyword evidence="3 5" id="KW-0371">Homeobox</keyword>
<sequence length="144" mass="15442">MGDSNLGDPHEGSSKPTKRARTSFTAEQLQVMQAQFAQDNNPDAQTLQKLADITGLSRRVIQVWFQNCRARHKKHVAPAPALAALSTGRLSIGSDETASFGTCLCPESALVAGVHAYLHSTSPGPLIQVQSQLYLGTHPGVPRQ</sequence>
<evidence type="ECO:0000256" key="1">
    <source>
        <dbReference type="ARBA" id="ARBA00004123"/>
    </source>
</evidence>
<protein>
    <submittedName>
        <fullName evidence="9">LIM homeobox 8b</fullName>
    </submittedName>
</protein>
<dbReference type="Gene3D" id="1.10.10.60">
    <property type="entry name" value="Homeodomain-like"/>
    <property type="match status" value="1"/>
</dbReference>
<dbReference type="SMART" id="SM00389">
    <property type="entry name" value="HOX"/>
    <property type="match status" value="1"/>
</dbReference>
<feature type="region of interest" description="Disordered" evidence="7">
    <location>
        <begin position="1"/>
        <end position="23"/>
    </location>
</feature>
<evidence type="ECO:0000313" key="9">
    <source>
        <dbReference type="Ensembl" id="ENSEBUP00000000785.1"/>
    </source>
</evidence>
<keyword evidence="4 5" id="KW-0539">Nucleus</keyword>
<dbReference type="InterPro" id="IPR050453">
    <property type="entry name" value="LIM_Homeobox_TF"/>
</dbReference>
<dbReference type="AlphaFoldDB" id="A0A8C4ND61"/>
<dbReference type="PANTHER" id="PTHR24208:SF127">
    <property type="entry name" value="LIM_HOMEOBOX PROTEIN AWH"/>
    <property type="match status" value="1"/>
</dbReference>
<evidence type="ECO:0000256" key="7">
    <source>
        <dbReference type="SAM" id="MobiDB-lite"/>
    </source>
</evidence>
<dbReference type="Ensembl" id="ENSEBUT00000001091.1">
    <property type="protein sequence ID" value="ENSEBUP00000000785.1"/>
    <property type="gene ID" value="ENSEBUG00000000838.1"/>
</dbReference>
<accession>A0A8C4ND61</accession>
<dbReference type="CDD" id="cd00086">
    <property type="entry name" value="homeodomain"/>
    <property type="match status" value="1"/>
</dbReference>
<evidence type="ECO:0000259" key="8">
    <source>
        <dbReference type="PROSITE" id="PS50071"/>
    </source>
</evidence>
<dbReference type="Proteomes" id="UP000694388">
    <property type="component" value="Unplaced"/>
</dbReference>
<dbReference type="GO" id="GO:0000977">
    <property type="term" value="F:RNA polymerase II transcription regulatory region sequence-specific DNA binding"/>
    <property type="evidence" value="ECO:0007669"/>
    <property type="project" value="TreeGrafter"/>
</dbReference>
<dbReference type="SUPFAM" id="SSF46689">
    <property type="entry name" value="Homeodomain-like"/>
    <property type="match status" value="1"/>
</dbReference>
<dbReference type="FunFam" id="1.10.10.60:FF:000050">
    <property type="entry name" value="LIM homeobox 6"/>
    <property type="match status" value="1"/>
</dbReference>